<reference evidence="2 3" key="1">
    <citation type="submission" date="2018-09" db="EMBL/GenBank/DDBJ databases">
        <title>Complete genome sequence of Euzebya sp. DY32-46 isolated from seawater of Pacific Ocean.</title>
        <authorList>
            <person name="Xu L."/>
            <person name="Wu Y.-H."/>
            <person name="Xu X.-W."/>
        </authorList>
    </citation>
    <scope>NUCLEOTIDE SEQUENCE [LARGE SCALE GENOMIC DNA]</scope>
    <source>
        <strain evidence="2 3">DY32-46</strain>
    </source>
</reference>
<protein>
    <recommendedName>
        <fullName evidence="1">Zinc-ribbon domain-containing protein</fullName>
    </recommendedName>
</protein>
<dbReference type="Pfam" id="PF10005">
    <property type="entry name" value="Zn_ribbon_DZR_6"/>
    <property type="match status" value="1"/>
</dbReference>
<dbReference type="PIRSF" id="PIRSF012641">
    <property type="entry name" value="UCP012641"/>
    <property type="match status" value="1"/>
</dbReference>
<proteinExistence type="predicted"/>
<name>A0A346XTX0_9ACTN</name>
<dbReference type="Proteomes" id="UP000264006">
    <property type="component" value="Chromosome"/>
</dbReference>
<evidence type="ECO:0000313" key="3">
    <source>
        <dbReference type="Proteomes" id="UP000264006"/>
    </source>
</evidence>
<dbReference type="InterPro" id="IPR031321">
    <property type="entry name" value="UCP012641"/>
</dbReference>
<sequence length="322" mass="36589">MITFSCDRCAQLVFFDNTSCTRCGAELVLDPATWSIRSATADDVRCANREHGCSWVTHNGDQYCRSCRLTRTRPSLEDPEIVEKWRRAEAAKRRLVFQLERIGLDVQGATFDLLSSRDEDVITGHADGVITLDLAEADDVERMRIREQMDEPYRTVLGHFRHEIGHWLWTRYVDGSDVIEDFRRVFGDERADYTEALQVHYDAEPPEGWADSYVSTYATAHPWEDFAETVAHWLHITDVLETAGAFGVTVDGPHEVLTSDPDEAEPDTDTMPELIQAWLPLTYALNAINRSMGHDDLYPFVLAPTVMTKLGWVHRRLTGVAA</sequence>
<dbReference type="InterPro" id="IPR011201">
    <property type="entry name" value="Zinc-ribbon_6_bact"/>
</dbReference>
<feature type="domain" description="Zinc-ribbon" evidence="1">
    <location>
        <begin position="4"/>
        <end position="77"/>
    </location>
</feature>
<dbReference type="AlphaFoldDB" id="A0A346XTX0"/>
<keyword evidence="3" id="KW-1185">Reference proteome</keyword>
<dbReference type="Gene3D" id="3.40.390.70">
    <property type="match status" value="1"/>
</dbReference>
<evidence type="ECO:0000259" key="1">
    <source>
        <dbReference type="Pfam" id="PF10005"/>
    </source>
</evidence>
<organism evidence="2 3">
    <name type="scientific">Euzebya pacifica</name>
    <dbReference type="NCBI Taxonomy" id="1608957"/>
    <lineage>
        <taxon>Bacteria</taxon>
        <taxon>Bacillati</taxon>
        <taxon>Actinomycetota</taxon>
        <taxon>Nitriliruptoria</taxon>
        <taxon>Euzebyales</taxon>
    </lineage>
</organism>
<dbReference type="RefSeq" id="WP_114593993.1">
    <property type="nucleotide sequence ID" value="NZ_CP031165.1"/>
</dbReference>
<accession>A0A346XTX0</accession>
<dbReference type="KEGG" id="euz:DVS28_a0966"/>
<dbReference type="EMBL" id="CP031165">
    <property type="protein sequence ID" value="AXV05667.1"/>
    <property type="molecule type" value="Genomic_DNA"/>
</dbReference>
<dbReference type="Pfam" id="PF15887">
    <property type="entry name" value="Peptidase_Mx"/>
    <property type="match status" value="1"/>
</dbReference>
<gene>
    <name evidence="2" type="ORF">DVS28_a0966</name>
</gene>
<dbReference type="OrthoDB" id="256753at2"/>
<evidence type="ECO:0000313" key="2">
    <source>
        <dbReference type="EMBL" id="AXV05667.1"/>
    </source>
</evidence>